<proteinExistence type="predicted"/>
<protein>
    <recommendedName>
        <fullName evidence="4">F-box domain-containing protein</fullName>
    </recommendedName>
</protein>
<dbReference type="EMBL" id="SDEE01001173">
    <property type="protein sequence ID" value="RXW12642.1"/>
    <property type="molecule type" value="Genomic_DNA"/>
</dbReference>
<accession>A0A4Q2D1L5</accession>
<evidence type="ECO:0000256" key="1">
    <source>
        <dbReference type="SAM" id="MobiDB-lite"/>
    </source>
</evidence>
<organism evidence="2 3">
    <name type="scientific">Candolleomyces aberdarensis</name>
    <dbReference type="NCBI Taxonomy" id="2316362"/>
    <lineage>
        <taxon>Eukaryota</taxon>
        <taxon>Fungi</taxon>
        <taxon>Dikarya</taxon>
        <taxon>Basidiomycota</taxon>
        <taxon>Agaricomycotina</taxon>
        <taxon>Agaricomycetes</taxon>
        <taxon>Agaricomycetidae</taxon>
        <taxon>Agaricales</taxon>
        <taxon>Agaricineae</taxon>
        <taxon>Psathyrellaceae</taxon>
        <taxon>Candolleomyces</taxon>
    </lineage>
</organism>
<sequence length="455" mass="50989">MAHVLCSNCVHLVGSDECISPVPELLRANKAPSSTEADAIKKFLVDVDSELHYLESILPKLTARRDHLKSVADSHRPLLSPALRIFPELLSEIFSWSPGAPTQDRSVNLPDNFDPRHGPLLLTQICRSWRKTAIATPKLWSTIRFVLGTRDKSKLIDMWLERSRDFDLTIAILDRSRSDHEAVRVRDLAFNAKTIHHLASRAHRWKSVFLQLPPYASYKVYWHALSGAKGNIGRLQQLSVHITRGQWQVAMPNIFTGGPQLTSLTLNHLISVDTFPIAGSRITEFRYENSARSGDASAYVPISECIKALRRFPNLERCHLDCSLHSNTDIANITMAKLERLTIRSLERLSLTLNPGELWQALHLPNLKILNDVGRSHIPLPDVSHSCSSVRFSSTTRARRGPPKSTQCQAPFVDAGKRPVPGPLLLYNQTYYFSITAGGYVAQVEDDTLYGACGR</sequence>
<dbReference type="STRING" id="2316362.A0A4Q2D1L5"/>
<dbReference type="Proteomes" id="UP000290288">
    <property type="component" value="Unassembled WGS sequence"/>
</dbReference>
<dbReference type="OrthoDB" id="3365698at2759"/>
<gene>
    <name evidence="2" type="ORF">EST38_g13213</name>
</gene>
<feature type="region of interest" description="Disordered" evidence="1">
    <location>
        <begin position="394"/>
        <end position="413"/>
    </location>
</feature>
<evidence type="ECO:0008006" key="4">
    <source>
        <dbReference type="Google" id="ProtNLM"/>
    </source>
</evidence>
<comment type="caution">
    <text evidence="2">The sequence shown here is derived from an EMBL/GenBank/DDBJ whole genome shotgun (WGS) entry which is preliminary data.</text>
</comment>
<name>A0A4Q2D1L5_9AGAR</name>
<reference evidence="2 3" key="1">
    <citation type="submission" date="2019-01" db="EMBL/GenBank/DDBJ databases">
        <title>Draft genome sequence of Psathyrella aberdarensis IHI B618.</title>
        <authorList>
            <person name="Buettner E."/>
            <person name="Kellner H."/>
        </authorList>
    </citation>
    <scope>NUCLEOTIDE SEQUENCE [LARGE SCALE GENOMIC DNA]</scope>
    <source>
        <strain evidence="2 3">IHI B618</strain>
    </source>
</reference>
<keyword evidence="3" id="KW-1185">Reference proteome</keyword>
<dbReference type="AlphaFoldDB" id="A0A4Q2D1L5"/>
<evidence type="ECO:0000313" key="2">
    <source>
        <dbReference type="EMBL" id="RXW12642.1"/>
    </source>
</evidence>
<evidence type="ECO:0000313" key="3">
    <source>
        <dbReference type="Proteomes" id="UP000290288"/>
    </source>
</evidence>